<accession>A0AAP0J6C6</accession>
<keyword evidence="1" id="KW-0812">Transmembrane</keyword>
<dbReference type="Proteomes" id="UP001420932">
    <property type="component" value="Unassembled WGS sequence"/>
</dbReference>
<evidence type="ECO:0000256" key="1">
    <source>
        <dbReference type="SAM" id="Phobius"/>
    </source>
</evidence>
<keyword evidence="1" id="KW-0472">Membrane</keyword>
<gene>
    <name evidence="2" type="ORF">Syun_016282</name>
</gene>
<proteinExistence type="predicted"/>
<reference evidence="2 3" key="1">
    <citation type="submission" date="2024-01" db="EMBL/GenBank/DDBJ databases">
        <title>Genome assemblies of Stephania.</title>
        <authorList>
            <person name="Yang L."/>
        </authorList>
    </citation>
    <scope>NUCLEOTIDE SEQUENCE [LARGE SCALE GENOMIC DNA]</scope>
    <source>
        <strain evidence="2">YNDBR</strain>
        <tissue evidence="2">Leaf</tissue>
    </source>
</reference>
<dbReference type="AlphaFoldDB" id="A0AAP0J6C6"/>
<comment type="caution">
    <text evidence="2">The sequence shown here is derived from an EMBL/GenBank/DDBJ whole genome shotgun (WGS) entry which is preliminary data.</text>
</comment>
<evidence type="ECO:0000313" key="2">
    <source>
        <dbReference type="EMBL" id="KAK9127485.1"/>
    </source>
</evidence>
<feature type="transmembrane region" description="Helical" evidence="1">
    <location>
        <begin position="6"/>
        <end position="26"/>
    </location>
</feature>
<sequence length="153" mass="17292">MVLYMSMDIFNILIIVGIIFTMEMMVKKKWRGKKVTARRKEPEELEIAAAQKKMSKKGTVRMTCQTCHVEGHNKRHHTNGQNKIKKWPSEGVQVDGNSTCGKAPLEQHNLFTTNATKSRAKISQPLPAMPSMMDFSQPIPMISPKSRAKIPVV</sequence>
<dbReference type="EMBL" id="JBBNAF010000007">
    <property type="protein sequence ID" value="KAK9127485.1"/>
    <property type="molecule type" value="Genomic_DNA"/>
</dbReference>
<keyword evidence="3" id="KW-1185">Reference proteome</keyword>
<evidence type="ECO:0000313" key="3">
    <source>
        <dbReference type="Proteomes" id="UP001420932"/>
    </source>
</evidence>
<name>A0AAP0J6C6_9MAGN</name>
<protein>
    <submittedName>
        <fullName evidence="2">Uncharacterized protein</fullName>
    </submittedName>
</protein>
<organism evidence="2 3">
    <name type="scientific">Stephania yunnanensis</name>
    <dbReference type="NCBI Taxonomy" id="152371"/>
    <lineage>
        <taxon>Eukaryota</taxon>
        <taxon>Viridiplantae</taxon>
        <taxon>Streptophyta</taxon>
        <taxon>Embryophyta</taxon>
        <taxon>Tracheophyta</taxon>
        <taxon>Spermatophyta</taxon>
        <taxon>Magnoliopsida</taxon>
        <taxon>Ranunculales</taxon>
        <taxon>Menispermaceae</taxon>
        <taxon>Menispermoideae</taxon>
        <taxon>Cissampelideae</taxon>
        <taxon>Stephania</taxon>
    </lineage>
</organism>
<keyword evidence="1" id="KW-1133">Transmembrane helix</keyword>